<dbReference type="CDD" id="cd01949">
    <property type="entry name" value="GGDEF"/>
    <property type="match status" value="1"/>
</dbReference>
<reference evidence="5 6" key="1">
    <citation type="submission" date="2021-02" db="EMBL/GenBank/DDBJ databases">
        <authorList>
            <person name="Park J.-S."/>
        </authorList>
    </citation>
    <scope>NUCLEOTIDE SEQUENCE [LARGE SCALE GENOMIC DNA]</scope>
    <source>
        <strain evidence="5 6">188UL20-2</strain>
    </source>
</reference>
<feature type="transmembrane region" description="Helical" evidence="3">
    <location>
        <begin position="158"/>
        <end position="177"/>
    </location>
</feature>
<feature type="domain" description="GGDEF" evidence="4">
    <location>
        <begin position="225"/>
        <end position="362"/>
    </location>
</feature>
<organism evidence="5 6">
    <name type="scientific">Vibrio ulleungensis</name>
    <dbReference type="NCBI Taxonomy" id="2807619"/>
    <lineage>
        <taxon>Bacteria</taxon>
        <taxon>Pseudomonadati</taxon>
        <taxon>Pseudomonadota</taxon>
        <taxon>Gammaproteobacteria</taxon>
        <taxon>Vibrionales</taxon>
        <taxon>Vibrionaceae</taxon>
        <taxon>Vibrio</taxon>
    </lineage>
</organism>
<dbReference type="EC" id="2.7.7.65" evidence="1"/>
<feature type="transmembrane region" description="Helical" evidence="3">
    <location>
        <begin position="131"/>
        <end position="152"/>
    </location>
</feature>
<proteinExistence type="predicted"/>
<evidence type="ECO:0000256" key="3">
    <source>
        <dbReference type="SAM" id="Phobius"/>
    </source>
</evidence>
<dbReference type="InterPro" id="IPR000160">
    <property type="entry name" value="GGDEF_dom"/>
</dbReference>
<dbReference type="PROSITE" id="PS50887">
    <property type="entry name" value="GGDEF"/>
    <property type="match status" value="1"/>
</dbReference>
<dbReference type="PANTHER" id="PTHR45138">
    <property type="entry name" value="REGULATORY COMPONENTS OF SENSORY TRANSDUCTION SYSTEM"/>
    <property type="match status" value="1"/>
</dbReference>
<comment type="catalytic activity">
    <reaction evidence="2">
        <text>2 GTP = 3',3'-c-di-GMP + 2 diphosphate</text>
        <dbReference type="Rhea" id="RHEA:24898"/>
        <dbReference type="ChEBI" id="CHEBI:33019"/>
        <dbReference type="ChEBI" id="CHEBI:37565"/>
        <dbReference type="ChEBI" id="CHEBI:58805"/>
        <dbReference type="EC" id="2.7.7.65"/>
    </reaction>
</comment>
<comment type="caution">
    <text evidence="5">The sequence shown here is derived from an EMBL/GenBank/DDBJ whole genome shotgun (WGS) entry which is preliminary data.</text>
</comment>
<dbReference type="InterPro" id="IPR050469">
    <property type="entry name" value="Diguanylate_Cyclase"/>
</dbReference>
<dbReference type="EMBL" id="JAFEUM010000004">
    <property type="protein sequence ID" value="MBM7037124.1"/>
    <property type="molecule type" value="Genomic_DNA"/>
</dbReference>
<keyword evidence="3" id="KW-0812">Transmembrane</keyword>
<feature type="transmembrane region" description="Helical" evidence="3">
    <location>
        <begin position="51"/>
        <end position="71"/>
    </location>
</feature>
<evidence type="ECO:0000256" key="2">
    <source>
        <dbReference type="ARBA" id="ARBA00034247"/>
    </source>
</evidence>
<keyword evidence="3" id="KW-0472">Membrane</keyword>
<keyword evidence="6" id="KW-1185">Reference proteome</keyword>
<dbReference type="InterPro" id="IPR029787">
    <property type="entry name" value="Nucleotide_cyclase"/>
</dbReference>
<sequence length="367" mass="41619">MAISTYNEPISMHPLSMEQLRLLILLGILSITTFVYFDLQLITESLSAGYLVSRFVFQLPAAMIVVGMTYVPHFKKRMQTAIMLSLIVITYSNYAFIIYAWKLESIVFPYEGTFLYSYFALFVLRLGFKRALLYCFVVLIGFIALIAHYPIYGSSSPINGSFVAITLIVGLFATYHLDSTQTKLTTLNQQLSLLSTQDPLTQLLNRRSYLQRFEQLLSYCQRTGTSVSVFMVDIDNFKHYNDHFGHLAGDDAIVKQAKILTRTFQRDTDILCRYGGEEFVVVVLDCTPQDCERMASSILQHWKMERLPHAPELDSAFLSCSIGVYSETPNSDSTPESILKQADDALYLAKDQGKARYVRLETCATVS</sequence>
<name>A0ABS2HM40_9VIBR</name>
<keyword evidence="3" id="KW-1133">Transmembrane helix</keyword>
<dbReference type="SUPFAM" id="SSF55073">
    <property type="entry name" value="Nucleotide cyclase"/>
    <property type="match status" value="1"/>
</dbReference>
<feature type="transmembrane region" description="Helical" evidence="3">
    <location>
        <begin position="107"/>
        <end position="124"/>
    </location>
</feature>
<dbReference type="PANTHER" id="PTHR45138:SF9">
    <property type="entry name" value="DIGUANYLATE CYCLASE DGCM-RELATED"/>
    <property type="match status" value="1"/>
</dbReference>
<dbReference type="SMART" id="SM00267">
    <property type="entry name" value="GGDEF"/>
    <property type="match status" value="1"/>
</dbReference>
<accession>A0ABS2HM40</accession>
<evidence type="ECO:0000313" key="5">
    <source>
        <dbReference type="EMBL" id="MBM7037124.1"/>
    </source>
</evidence>
<gene>
    <name evidence="5" type="ORF">JQC93_11985</name>
</gene>
<evidence type="ECO:0000256" key="1">
    <source>
        <dbReference type="ARBA" id="ARBA00012528"/>
    </source>
</evidence>
<dbReference type="Gene3D" id="3.30.70.270">
    <property type="match status" value="1"/>
</dbReference>
<dbReference type="Pfam" id="PF00990">
    <property type="entry name" value="GGDEF"/>
    <property type="match status" value="1"/>
</dbReference>
<dbReference type="Proteomes" id="UP000809621">
    <property type="component" value="Unassembled WGS sequence"/>
</dbReference>
<evidence type="ECO:0000259" key="4">
    <source>
        <dbReference type="PROSITE" id="PS50887"/>
    </source>
</evidence>
<dbReference type="InterPro" id="IPR043128">
    <property type="entry name" value="Rev_trsase/Diguanyl_cyclase"/>
</dbReference>
<feature type="transmembrane region" description="Helical" evidence="3">
    <location>
        <begin position="20"/>
        <end position="39"/>
    </location>
</feature>
<protein>
    <recommendedName>
        <fullName evidence="1">diguanylate cyclase</fullName>
        <ecNumber evidence="1">2.7.7.65</ecNumber>
    </recommendedName>
</protein>
<dbReference type="RefSeq" id="WP_205158682.1">
    <property type="nucleotide sequence ID" value="NZ_JAFEUM010000004.1"/>
</dbReference>
<dbReference type="NCBIfam" id="TIGR00254">
    <property type="entry name" value="GGDEF"/>
    <property type="match status" value="1"/>
</dbReference>
<feature type="transmembrane region" description="Helical" evidence="3">
    <location>
        <begin position="83"/>
        <end position="101"/>
    </location>
</feature>
<evidence type="ECO:0000313" key="6">
    <source>
        <dbReference type="Proteomes" id="UP000809621"/>
    </source>
</evidence>